<evidence type="ECO:0000313" key="2">
    <source>
        <dbReference type="Proteomes" id="UP000198824"/>
    </source>
</evidence>
<dbReference type="Proteomes" id="UP000198824">
    <property type="component" value="Unassembled WGS sequence"/>
</dbReference>
<sequence length="293" mass="32334">MTLRPLGFDFPATAPEQDGIRLSGRRPETIDRDEQLAELGDELSHRRAAYPEMIRKGLIQRADADLHVTILAAIRDEVAVRAAAAETPGAPIGPTLAEIEARVAACTVSWDEKIRELRRELALRRNMWGKRVAKGLMSAAEARRRMERLEAVHWSYWMRLDGYERELQGLPADVARDHLRELQARRDAWARAGTACPPDEIEATVPVDGAAEPITLRHRLPGPFHVRTDAAGSMVLNAEGQRGLYAMHADLARRRTDQDAATIAADAQAIAQILSIVARSATRAAAAQLREAA</sequence>
<keyword evidence="2" id="KW-1185">Reference proteome</keyword>
<name>A0A1I6K6T7_9SPHN</name>
<dbReference type="STRING" id="1166337.SAMN05192580_1383"/>
<dbReference type="AlphaFoldDB" id="A0A1I6K6T7"/>
<gene>
    <name evidence="1" type="ORF">SAMN05192580_1383</name>
</gene>
<accession>A0A1I6K6T7</accession>
<organism evidence="1 2">
    <name type="scientific">Sphingomonas jatrophae</name>
    <dbReference type="NCBI Taxonomy" id="1166337"/>
    <lineage>
        <taxon>Bacteria</taxon>
        <taxon>Pseudomonadati</taxon>
        <taxon>Pseudomonadota</taxon>
        <taxon>Alphaproteobacteria</taxon>
        <taxon>Sphingomonadales</taxon>
        <taxon>Sphingomonadaceae</taxon>
        <taxon>Sphingomonas</taxon>
    </lineage>
</organism>
<evidence type="ECO:0000313" key="1">
    <source>
        <dbReference type="EMBL" id="SFR86864.1"/>
    </source>
</evidence>
<dbReference type="EMBL" id="FOZG01000001">
    <property type="protein sequence ID" value="SFR86864.1"/>
    <property type="molecule type" value="Genomic_DNA"/>
</dbReference>
<protein>
    <submittedName>
        <fullName evidence="1">Uncharacterized protein</fullName>
    </submittedName>
</protein>
<reference evidence="1 2" key="1">
    <citation type="submission" date="2016-10" db="EMBL/GenBank/DDBJ databases">
        <authorList>
            <person name="de Groot N.N."/>
        </authorList>
    </citation>
    <scope>NUCLEOTIDE SEQUENCE [LARGE SCALE GENOMIC DNA]</scope>
    <source>
        <strain evidence="1 2">S5-249</strain>
    </source>
</reference>
<dbReference type="RefSeq" id="WP_093312679.1">
    <property type="nucleotide sequence ID" value="NZ_FOZG01000001.1"/>
</dbReference>
<proteinExistence type="predicted"/>